<evidence type="ECO:0000313" key="9">
    <source>
        <dbReference type="EMBL" id="QIZ71806.1"/>
    </source>
</evidence>
<feature type="transmembrane region" description="Helical" evidence="7">
    <location>
        <begin position="364"/>
        <end position="386"/>
    </location>
</feature>
<evidence type="ECO:0000256" key="7">
    <source>
        <dbReference type="SAM" id="Phobius"/>
    </source>
</evidence>
<dbReference type="InterPro" id="IPR004358">
    <property type="entry name" value="Sig_transdc_His_kin-like_C"/>
</dbReference>
<dbReference type="PANTHER" id="PTHR43065">
    <property type="entry name" value="SENSOR HISTIDINE KINASE"/>
    <property type="match status" value="1"/>
</dbReference>
<evidence type="ECO:0000256" key="3">
    <source>
        <dbReference type="ARBA" id="ARBA00022553"/>
    </source>
</evidence>
<reference evidence="9 10" key="1">
    <citation type="submission" date="2020-04" db="EMBL/GenBank/DDBJ databases">
        <authorList>
            <person name="Basu S."/>
            <person name="Maruthanayagam V."/>
            <person name="Chakraborty S."/>
            <person name="Pramanik A."/>
            <person name="Mukherjee J."/>
            <person name="Brink B."/>
        </authorList>
    </citation>
    <scope>NUCLEOTIDE SEQUENCE [LARGE SCALE GENOMIC DNA]</scope>
    <source>
        <strain evidence="9 10">AP17</strain>
    </source>
</reference>
<gene>
    <name evidence="9" type="ORF">HCG48_15465</name>
</gene>
<dbReference type="InterPro" id="IPR007890">
    <property type="entry name" value="CHASE2"/>
</dbReference>
<protein>
    <recommendedName>
        <fullName evidence="2">histidine kinase</fullName>
        <ecNumber evidence="2">2.7.13.3</ecNumber>
    </recommendedName>
</protein>
<dbReference type="Gene3D" id="3.30.565.10">
    <property type="entry name" value="Histidine kinase-like ATPase, C-terminal domain"/>
    <property type="match status" value="1"/>
</dbReference>
<comment type="catalytic activity">
    <reaction evidence="1">
        <text>ATP + protein L-histidine = ADP + protein N-phospho-L-histidine.</text>
        <dbReference type="EC" id="2.7.13.3"/>
    </reaction>
</comment>
<evidence type="ECO:0000256" key="5">
    <source>
        <dbReference type="ARBA" id="ARBA00023012"/>
    </source>
</evidence>
<keyword evidence="7" id="KW-0812">Transmembrane</keyword>
<proteinExistence type="predicted"/>
<organism evidence="9 10">
    <name type="scientific">Oxynema aestuarii AP17</name>
    <dbReference type="NCBI Taxonomy" id="2064643"/>
    <lineage>
        <taxon>Bacteria</taxon>
        <taxon>Bacillati</taxon>
        <taxon>Cyanobacteriota</taxon>
        <taxon>Cyanophyceae</taxon>
        <taxon>Oscillatoriophycideae</taxon>
        <taxon>Oscillatoriales</taxon>
        <taxon>Oscillatoriaceae</taxon>
        <taxon>Oxynema</taxon>
        <taxon>Oxynema aestuarii</taxon>
    </lineage>
</organism>
<feature type="transmembrane region" description="Helical" evidence="7">
    <location>
        <begin position="392"/>
        <end position="414"/>
    </location>
</feature>
<keyword evidence="3" id="KW-0597">Phosphoprotein</keyword>
<keyword evidence="4" id="KW-0418">Kinase</keyword>
<dbReference type="Pfam" id="PF05226">
    <property type="entry name" value="CHASE2"/>
    <property type="match status" value="1"/>
</dbReference>
<keyword evidence="7" id="KW-1133">Transmembrane helix</keyword>
<dbReference type="InterPro" id="IPR036890">
    <property type="entry name" value="HATPase_C_sf"/>
</dbReference>
<dbReference type="RefSeq" id="WP_168569958.1">
    <property type="nucleotide sequence ID" value="NZ_CP051167.1"/>
</dbReference>
<evidence type="ECO:0000256" key="6">
    <source>
        <dbReference type="SAM" id="Coils"/>
    </source>
</evidence>
<keyword evidence="7" id="KW-0472">Membrane</keyword>
<dbReference type="PROSITE" id="PS50109">
    <property type="entry name" value="HIS_KIN"/>
    <property type="match status" value="1"/>
</dbReference>
<dbReference type="GO" id="GO:0000155">
    <property type="term" value="F:phosphorelay sensor kinase activity"/>
    <property type="evidence" value="ECO:0007669"/>
    <property type="project" value="InterPro"/>
</dbReference>
<dbReference type="Gene3D" id="1.10.287.130">
    <property type="match status" value="1"/>
</dbReference>
<keyword evidence="6" id="KW-0175">Coiled coil</keyword>
<dbReference type="InterPro" id="IPR036097">
    <property type="entry name" value="HisK_dim/P_sf"/>
</dbReference>
<dbReference type="InterPro" id="IPR003661">
    <property type="entry name" value="HisK_dim/P_dom"/>
</dbReference>
<evidence type="ECO:0000313" key="10">
    <source>
        <dbReference type="Proteomes" id="UP000500857"/>
    </source>
</evidence>
<dbReference type="SMART" id="SM00387">
    <property type="entry name" value="HATPase_c"/>
    <property type="match status" value="1"/>
</dbReference>
<dbReference type="InterPro" id="IPR003594">
    <property type="entry name" value="HATPase_dom"/>
</dbReference>
<dbReference type="EC" id="2.7.13.3" evidence="2"/>
<evidence type="ECO:0000256" key="1">
    <source>
        <dbReference type="ARBA" id="ARBA00000085"/>
    </source>
</evidence>
<dbReference type="KEGG" id="oxy:HCG48_15465"/>
<feature type="domain" description="Histidine kinase" evidence="8">
    <location>
        <begin position="480"/>
        <end position="744"/>
    </location>
</feature>
<evidence type="ECO:0000259" key="8">
    <source>
        <dbReference type="PROSITE" id="PS50109"/>
    </source>
</evidence>
<dbReference type="Proteomes" id="UP000500857">
    <property type="component" value="Chromosome"/>
</dbReference>
<dbReference type="PRINTS" id="PR00344">
    <property type="entry name" value="BCTRLSENSOR"/>
</dbReference>
<dbReference type="Pfam" id="PF02518">
    <property type="entry name" value="HATPase_c"/>
    <property type="match status" value="1"/>
</dbReference>
<keyword evidence="5" id="KW-0902">Two-component regulatory system</keyword>
<dbReference type="AlphaFoldDB" id="A0A6H1U038"/>
<dbReference type="SUPFAM" id="SSF47384">
    <property type="entry name" value="Homodimeric domain of signal transducing histidine kinase"/>
    <property type="match status" value="1"/>
</dbReference>
<evidence type="ECO:0000256" key="2">
    <source>
        <dbReference type="ARBA" id="ARBA00012438"/>
    </source>
</evidence>
<feature type="transmembrane region" description="Helical" evidence="7">
    <location>
        <begin position="337"/>
        <end position="355"/>
    </location>
</feature>
<keyword evidence="10" id="KW-1185">Reference proteome</keyword>
<sequence length="758" mass="83860">MWQQARDRIEQLPKGFGPWLKQWRGVLTLAPVVAASAIGGNLLGVFQLLEWATLDSFVLLRPQEALDSRIVIVTISEEDITRVGQWPASDRVLTRAMSHIAAQNPTAIGLDLYRDLPVEPGHDEWVELIESTPNLIGIQKVAGNPVAPPPNLKDAGQVAASDLILDADGKVRRGLILIGTESGEFLEGLGAKLALMYLERSGLELETVDAENNIYRLGRALFVPLRGNEGGYVGKDTGGYQILINFRGGLDRFEHISFTDVLENRIPEDLMRDRLVFIGATAESLKDIFQTPYTNTILGTPELTPGVVIHANFASQIIAAALDGRPMLRAWTKPLNYLWIVLWSFTAAIACWLVLERHQSHRYFFLRAIVLGWLPTTGALVTITYLAFIHGWAIPVFSPLLAATFSAILILNYYNQWQLKVTNEKLETANEKLEEYSHTLEDKVEERTRELKDALENLKSTEAQLIHTEKMSSLGQLVAGVAHEINNPVNFIYANIDHANDYLEDLVYLIRLYQKQYPEPDPEILEEIEDLELDFILEDFPNLLVSMKSGAERIGKIVTGLRNFSRLDESEMKPVDLHEGIDSSLLILQSRLQKEAIEIIKEYGNLPKVACYASQVNQVFMNILSNAIDALVESKMKAIAPSENGNHDGEEGTEHRGLKIWITTSVSGSDAVMVKITDNGPGISEAVAKKIFDPFFTTKPVGSGTGLGLSIGYQIIVEKHGGKLSCFSPPGGGAQFIIEIPRSPQTKKPGDRAAIASG</sequence>
<accession>A0A6H1U038</accession>
<dbReference type="EMBL" id="CP051167">
    <property type="protein sequence ID" value="QIZ71806.1"/>
    <property type="molecule type" value="Genomic_DNA"/>
</dbReference>
<feature type="coiled-coil region" evidence="6">
    <location>
        <begin position="419"/>
        <end position="471"/>
    </location>
</feature>
<dbReference type="SUPFAM" id="SSF55874">
    <property type="entry name" value="ATPase domain of HSP90 chaperone/DNA topoisomerase II/histidine kinase"/>
    <property type="match status" value="1"/>
</dbReference>
<dbReference type="InterPro" id="IPR005467">
    <property type="entry name" value="His_kinase_dom"/>
</dbReference>
<evidence type="ECO:0000256" key="4">
    <source>
        <dbReference type="ARBA" id="ARBA00022777"/>
    </source>
</evidence>
<dbReference type="PANTHER" id="PTHR43065:SF50">
    <property type="entry name" value="HISTIDINE KINASE"/>
    <property type="match status" value="1"/>
</dbReference>
<dbReference type="SMART" id="SM00388">
    <property type="entry name" value="HisKA"/>
    <property type="match status" value="1"/>
</dbReference>
<name>A0A6H1U038_9CYAN</name>
<dbReference type="SMART" id="SM01080">
    <property type="entry name" value="CHASE2"/>
    <property type="match status" value="1"/>
</dbReference>
<dbReference type="CDD" id="cd00082">
    <property type="entry name" value="HisKA"/>
    <property type="match status" value="1"/>
</dbReference>
<keyword evidence="4" id="KW-0808">Transferase</keyword>